<keyword evidence="6" id="KW-0325">Glycoprotein</keyword>
<evidence type="ECO:0000313" key="9">
    <source>
        <dbReference type="Proteomes" id="UP000659654"/>
    </source>
</evidence>
<accession>A0A7I8XGA4</accession>
<dbReference type="PRINTS" id="PR01609">
    <property type="entry name" value="CD36FAMILY"/>
</dbReference>
<evidence type="ECO:0000256" key="2">
    <source>
        <dbReference type="ARBA" id="ARBA00010532"/>
    </source>
</evidence>
<organism evidence="8 9">
    <name type="scientific">Bursaphelenchus xylophilus</name>
    <name type="common">Pinewood nematode worm</name>
    <name type="synonym">Aphelenchoides xylophilus</name>
    <dbReference type="NCBI Taxonomy" id="6326"/>
    <lineage>
        <taxon>Eukaryota</taxon>
        <taxon>Metazoa</taxon>
        <taxon>Ecdysozoa</taxon>
        <taxon>Nematoda</taxon>
        <taxon>Chromadorea</taxon>
        <taxon>Rhabditida</taxon>
        <taxon>Tylenchina</taxon>
        <taxon>Tylenchomorpha</taxon>
        <taxon>Aphelenchoidea</taxon>
        <taxon>Aphelenchoididae</taxon>
        <taxon>Bursaphelenchus</taxon>
    </lineage>
</organism>
<dbReference type="EMBL" id="CAJFCV020000001">
    <property type="protein sequence ID" value="CAG9081383.1"/>
    <property type="molecule type" value="Genomic_DNA"/>
</dbReference>
<dbReference type="GO" id="GO:0016020">
    <property type="term" value="C:membrane"/>
    <property type="evidence" value="ECO:0007669"/>
    <property type="project" value="UniProtKB-SubCell"/>
</dbReference>
<keyword evidence="3 7" id="KW-0812">Transmembrane</keyword>
<evidence type="ECO:0000256" key="5">
    <source>
        <dbReference type="ARBA" id="ARBA00023136"/>
    </source>
</evidence>
<protein>
    <submittedName>
        <fullName evidence="8">(pine wood nematode) hypothetical protein</fullName>
    </submittedName>
</protein>
<proteinExistence type="inferred from homology"/>
<feature type="transmembrane region" description="Helical" evidence="7">
    <location>
        <begin position="12"/>
        <end position="35"/>
    </location>
</feature>
<evidence type="ECO:0000256" key="6">
    <source>
        <dbReference type="ARBA" id="ARBA00023180"/>
    </source>
</evidence>
<evidence type="ECO:0000256" key="4">
    <source>
        <dbReference type="ARBA" id="ARBA00022989"/>
    </source>
</evidence>
<dbReference type="Proteomes" id="UP000659654">
    <property type="component" value="Unassembled WGS sequence"/>
</dbReference>
<comment type="subcellular location">
    <subcellularLocation>
        <location evidence="1">Membrane</location>
    </subcellularLocation>
</comment>
<feature type="transmembrane region" description="Helical" evidence="7">
    <location>
        <begin position="524"/>
        <end position="545"/>
    </location>
</feature>
<evidence type="ECO:0000256" key="1">
    <source>
        <dbReference type="ARBA" id="ARBA00004370"/>
    </source>
</evidence>
<gene>
    <name evidence="8" type="ORF">BXYJ_LOCUS646</name>
</gene>
<evidence type="ECO:0000256" key="3">
    <source>
        <dbReference type="ARBA" id="ARBA00022692"/>
    </source>
</evidence>
<evidence type="ECO:0000256" key="7">
    <source>
        <dbReference type="SAM" id="Phobius"/>
    </source>
</evidence>
<dbReference type="EMBL" id="CAJFDI010000001">
    <property type="protein sequence ID" value="CAD5208410.1"/>
    <property type="molecule type" value="Genomic_DNA"/>
</dbReference>
<sequence>MAWLASIGAISFFAIFGTFSLIVGLFTLFGFHPIYKQVFDERNVLKQEDDGQLTRTTFWWAKPPVDTYQDFYFMNILNPEQVEFFGAKPIVKQIGPFVVRNLNIKDNLTFSADGNRVKYFNYRTFIFDEARSCETCKYDSIVYVPNLVALGTLGELADPRYKVPEHIQRLIAYVMIFMGEYPFVRVKFGELIFDGYDDALLAAANSKLVNKLQILNNNISIVPVPFPNMHRMAFFNRYNNSADSEYEVYTGKDDLKKKGKIITWNGDTKLPSAWWEDDDARALRGTDSGQFAETQLNENSEVSFFQSYMCRSFTLRYRRKTSVHNIPTLRFESKVEEFDTTLPMNAGFRYANAENIKYFDNWPNCDNYTQPEGELDCDKPEFWCNSTCGGATFNGTQLMPPGMYPVNCYPGRPEPTPFRLLFSAPHFATAPEAVRNSVIGYSNLNEEATVFSFDYEPNSGTPLGMNIRFQVSIPFGKMNKFPTVRQFPNNIFPVFWMDNHNHIKKSVLDELYFGLITVPHIADIVAYSAIGIFLAFLVLTLFSLYRYRRLNSKPSGGNLN</sequence>
<keyword evidence="4 7" id="KW-1133">Transmembrane helix</keyword>
<dbReference type="Proteomes" id="UP000582659">
    <property type="component" value="Unassembled WGS sequence"/>
</dbReference>
<dbReference type="AlphaFoldDB" id="A0A7I8XGA4"/>
<evidence type="ECO:0000313" key="8">
    <source>
        <dbReference type="EMBL" id="CAD5208410.1"/>
    </source>
</evidence>
<dbReference type="PANTHER" id="PTHR11923:SF55">
    <property type="entry name" value="SCAVENGER RECEPTOR (CD36 FAMILY) RELATED"/>
    <property type="match status" value="1"/>
</dbReference>
<name>A0A7I8XGA4_BURXY</name>
<comment type="caution">
    <text evidence="8">The sequence shown here is derived from an EMBL/GenBank/DDBJ whole genome shotgun (WGS) entry which is preliminary data.</text>
</comment>
<dbReference type="PANTHER" id="PTHR11923">
    <property type="entry name" value="SCAVENGER RECEPTOR CLASS B TYPE-1 SR-B1"/>
    <property type="match status" value="1"/>
</dbReference>
<keyword evidence="9" id="KW-1185">Reference proteome</keyword>
<dbReference type="Pfam" id="PF01130">
    <property type="entry name" value="CD36"/>
    <property type="match status" value="1"/>
</dbReference>
<comment type="similarity">
    <text evidence="2">Belongs to the CD36 family.</text>
</comment>
<keyword evidence="5 7" id="KW-0472">Membrane</keyword>
<dbReference type="GO" id="GO:0005044">
    <property type="term" value="F:scavenger receptor activity"/>
    <property type="evidence" value="ECO:0007669"/>
    <property type="project" value="TreeGrafter"/>
</dbReference>
<dbReference type="GO" id="GO:0005737">
    <property type="term" value="C:cytoplasm"/>
    <property type="evidence" value="ECO:0007669"/>
    <property type="project" value="TreeGrafter"/>
</dbReference>
<reference evidence="8" key="1">
    <citation type="submission" date="2020-09" db="EMBL/GenBank/DDBJ databases">
        <authorList>
            <person name="Kikuchi T."/>
        </authorList>
    </citation>
    <scope>NUCLEOTIDE SEQUENCE</scope>
    <source>
        <strain evidence="8">Ka4C1</strain>
    </source>
</reference>
<dbReference type="OrthoDB" id="18585at2759"/>
<dbReference type="SMR" id="A0A7I8XGA4"/>
<dbReference type="InterPro" id="IPR002159">
    <property type="entry name" value="CD36_fam"/>
</dbReference>